<dbReference type="Gene3D" id="3.40.50.300">
    <property type="entry name" value="P-loop containing nucleotide triphosphate hydrolases"/>
    <property type="match status" value="2"/>
</dbReference>
<evidence type="ECO:0000256" key="5">
    <source>
        <dbReference type="ARBA" id="ARBA00022692"/>
    </source>
</evidence>
<dbReference type="Gene3D" id="1.20.1560.10">
    <property type="entry name" value="ABC transporter type 1, transmembrane domain"/>
    <property type="match status" value="1"/>
</dbReference>
<dbReference type="Pfam" id="PF00005">
    <property type="entry name" value="ABC_tran"/>
    <property type="match status" value="2"/>
</dbReference>
<dbReference type="GO" id="GO:0090374">
    <property type="term" value="P:oligopeptide export from mitochondrion"/>
    <property type="evidence" value="ECO:0007669"/>
    <property type="project" value="TreeGrafter"/>
</dbReference>
<dbReference type="InterPro" id="IPR003593">
    <property type="entry name" value="AAA+_ATPase"/>
</dbReference>
<feature type="transmembrane region" description="Helical" evidence="12">
    <location>
        <begin position="320"/>
        <end position="346"/>
    </location>
</feature>
<dbReference type="InterPro" id="IPR017871">
    <property type="entry name" value="ABC_transporter-like_CS"/>
</dbReference>
<keyword evidence="8" id="KW-0067">ATP-binding</keyword>
<dbReference type="GO" id="GO:0016887">
    <property type="term" value="F:ATP hydrolysis activity"/>
    <property type="evidence" value="ECO:0007669"/>
    <property type="project" value="InterPro"/>
</dbReference>
<feature type="transmembrane region" description="Helical" evidence="12">
    <location>
        <begin position="799"/>
        <end position="826"/>
    </location>
</feature>
<evidence type="ECO:0000256" key="9">
    <source>
        <dbReference type="ARBA" id="ARBA00022989"/>
    </source>
</evidence>
<dbReference type="GO" id="GO:0005524">
    <property type="term" value="F:ATP binding"/>
    <property type="evidence" value="ECO:0007669"/>
    <property type="project" value="UniProtKB-KW"/>
</dbReference>
<dbReference type="PROSITE" id="PS50893">
    <property type="entry name" value="ABC_TRANSPORTER_2"/>
    <property type="match status" value="2"/>
</dbReference>
<evidence type="ECO:0000256" key="10">
    <source>
        <dbReference type="ARBA" id="ARBA00023136"/>
    </source>
</evidence>
<dbReference type="PROSITE" id="PS50929">
    <property type="entry name" value="ABC_TM1F"/>
    <property type="match status" value="2"/>
</dbReference>
<dbReference type="PANTHER" id="PTHR43394">
    <property type="entry name" value="ATP-DEPENDENT PERMEASE MDL1, MITOCHONDRIAL"/>
    <property type="match status" value="1"/>
</dbReference>
<feature type="transmembrane region" description="Helical" evidence="12">
    <location>
        <begin position="138"/>
        <end position="156"/>
    </location>
</feature>
<dbReference type="Pfam" id="PF00664">
    <property type="entry name" value="ABC_membrane"/>
    <property type="match status" value="2"/>
</dbReference>
<feature type="transmembrane region" description="Helical" evidence="12">
    <location>
        <begin position="87"/>
        <end position="111"/>
    </location>
</feature>
<keyword evidence="9 12" id="KW-1133">Transmembrane helix</keyword>
<feature type="domain" description="ABC transporter" evidence="13">
    <location>
        <begin position="416"/>
        <end position="661"/>
    </location>
</feature>
<feature type="transmembrane region" description="Helical" evidence="12">
    <location>
        <begin position="986"/>
        <end position="1006"/>
    </location>
</feature>
<feature type="transmembrane region" description="Helical" evidence="12">
    <location>
        <begin position="238"/>
        <end position="261"/>
    </location>
</feature>
<keyword evidence="16" id="KW-1185">Reference proteome</keyword>
<feature type="transmembrane region" description="Helical" evidence="12">
    <location>
        <begin position="755"/>
        <end position="779"/>
    </location>
</feature>
<dbReference type="OrthoDB" id="6500128at2759"/>
<evidence type="ECO:0000256" key="3">
    <source>
        <dbReference type="ARBA" id="ARBA00022448"/>
    </source>
</evidence>
<evidence type="ECO:0000256" key="7">
    <source>
        <dbReference type="ARBA" id="ARBA00022741"/>
    </source>
</evidence>
<evidence type="ECO:0000313" key="15">
    <source>
        <dbReference type="EMBL" id="RPA85941.1"/>
    </source>
</evidence>
<keyword evidence="3" id="KW-0813">Transport</keyword>
<evidence type="ECO:0000256" key="12">
    <source>
        <dbReference type="SAM" id="Phobius"/>
    </source>
</evidence>
<dbReference type="CDD" id="cd03249">
    <property type="entry name" value="ABC_MTABC3_MDL1_MDL2"/>
    <property type="match status" value="2"/>
</dbReference>
<feature type="region of interest" description="Disordered" evidence="11">
    <location>
        <begin position="1"/>
        <end position="43"/>
    </location>
</feature>
<dbReference type="CDD" id="cd18577">
    <property type="entry name" value="ABC_6TM_Pgp_ABCB1_D1_like"/>
    <property type="match status" value="1"/>
</dbReference>
<dbReference type="InterPro" id="IPR027417">
    <property type="entry name" value="P-loop_NTPase"/>
</dbReference>
<dbReference type="PANTHER" id="PTHR43394:SF11">
    <property type="entry name" value="ATP-BINDING CASSETTE TRANSPORTER"/>
    <property type="match status" value="1"/>
</dbReference>
<dbReference type="SMART" id="SM00382">
    <property type="entry name" value="AAA"/>
    <property type="match status" value="2"/>
</dbReference>
<feature type="compositionally biased region" description="Polar residues" evidence="11">
    <location>
        <begin position="714"/>
        <end position="723"/>
    </location>
</feature>
<reference evidence="15 16" key="1">
    <citation type="journal article" date="2018" name="Nat. Ecol. Evol.">
        <title>Pezizomycetes genomes reveal the molecular basis of ectomycorrhizal truffle lifestyle.</title>
        <authorList>
            <person name="Murat C."/>
            <person name="Payen T."/>
            <person name="Noel B."/>
            <person name="Kuo A."/>
            <person name="Morin E."/>
            <person name="Chen J."/>
            <person name="Kohler A."/>
            <person name="Krizsan K."/>
            <person name="Balestrini R."/>
            <person name="Da Silva C."/>
            <person name="Montanini B."/>
            <person name="Hainaut M."/>
            <person name="Levati E."/>
            <person name="Barry K.W."/>
            <person name="Belfiori B."/>
            <person name="Cichocki N."/>
            <person name="Clum A."/>
            <person name="Dockter R.B."/>
            <person name="Fauchery L."/>
            <person name="Guy J."/>
            <person name="Iotti M."/>
            <person name="Le Tacon F."/>
            <person name="Lindquist E.A."/>
            <person name="Lipzen A."/>
            <person name="Malagnac F."/>
            <person name="Mello A."/>
            <person name="Molinier V."/>
            <person name="Miyauchi S."/>
            <person name="Poulain J."/>
            <person name="Riccioni C."/>
            <person name="Rubini A."/>
            <person name="Sitrit Y."/>
            <person name="Splivallo R."/>
            <person name="Traeger S."/>
            <person name="Wang M."/>
            <person name="Zifcakova L."/>
            <person name="Wipf D."/>
            <person name="Zambonelli A."/>
            <person name="Paolocci F."/>
            <person name="Nowrousian M."/>
            <person name="Ottonello S."/>
            <person name="Baldrian P."/>
            <person name="Spatafora J.W."/>
            <person name="Henrissat B."/>
            <person name="Nagy L.G."/>
            <person name="Aury J.M."/>
            <person name="Wincker P."/>
            <person name="Grigoriev I.V."/>
            <person name="Bonfante P."/>
            <person name="Martin F.M."/>
        </authorList>
    </citation>
    <scope>NUCLEOTIDE SEQUENCE [LARGE SCALE GENOMIC DNA]</scope>
    <source>
        <strain evidence="15 16">RN42</strain>
    </source>
</reference>
<gene>
    <name evidence="15" type="ORF">BJ508DRAFT_302327</name>
</gene>
<sequence>MSDEKGASPPSRGGSLNEKAAVEGNNTVVDVPKANAGGKEGDDQVDIETALSKLPPDEAEILRAQLQIPDNPISYFTLYRFMDKNDAIILVLSAIAAIGSGAVMPLMTVIFGDLTGTFGGLFMGTVSKEDFMDEVGSLAIQFIYLFIGLFIGTYGLNTGFTHSGETLTAKIRVAYMKSIMRQNTGYYDRIGAGEIAVRITSDTALVQTALSEKVGMSLMSVAMFISAFVIGFTKCWKLTFILCSTVVALCIVIGGGSAFVIKYFRLNLQATGNGGTVAEEVFSSVRNCIAFGTEEKLAENYAVHLRAAEKWGRQTKIGTGFIIGGMMGVIYLNLGLAFWQGAMFVIRGDAEVSDVITTLLALMIGAFALAGVGPNITHIQNGVAAGSKIFSTIDRVSPIDPSDPSGQKLENVQGEITIKNIKFIYPSRPDVLVLPDFSLNIPAGKVTALVGPSGSGKSTIVGLVERFYDPVGGQVLLDGVSLRDLNLRWLRQNVALVSQEPTLFSVSIFENVAHGLIGTPHEFAAEEKKRELVVAACETANADAFIRELPEGYDTNVGQRGFLLSGGQKQRIAIARAIVGDPKILLLDEATSALDTKSEGIVQDALDRAAMSRTTIVIAHRLSTIRNADNIVVMNKGHIVEQGTHEQLMALQGEYAGLVEAQRIGKKLSAANDIDGYSTNSETEVEETGPDLEEQARIVAAEERAGAMSRKLSRTTTGHSVSSKVLRDQQAEEKPKHSIMSLCKMIYGLSRPEKWSLLAGSLLAILMGGGSPVQGVFFAKSVGALSLPPNMYDQMKKDASFWSLMFLMLGLVQFLVTSLSSTIFGLSAERLIFRVRDISFRTLLRQEMGYFDREENSTGEITSFLSTEANDIASMSGATLATILSGITTLVASVVISVVMSWKIGLVCTATIPLIISSGFLRMYLLRTAEANRAKTLAGAASFATECTAAIKTVTSLTRDEEICKAYHDILHKQTRKNLLSTLRTSALYAWAESITILMVALGFWYGGKLMSEGQINVEKFFISFTVILFGAQSAGQVFAFASDIGKARNSAEKVKTLVDRQPAIDVWSTEGQKPETITGEVEFRDVHFRYPTRPHVPVLRGLNLKVQPGQYIALVGQSGCGKSTTIGLVERFYDALHGQVLIDGVPITDYNLREIRKHIALVQQEPTLYQGTVRENVLLGTAGDDSTVSDEEIIQACKDANIHDFILSLPEGYNTQVGNKGGMLSGGQKQRIAIARALIRKPKILLLDEATSALDSESEKVVQAALDKAAHGRTTIAIAHRLSTIQKADQIYLFEAGRVAEQGTHDELMALGGRYADLVKLQALEEV</sequence>
<keyword evidence="10 12" id="KW-0472">Membrane</keyword>
<feature type="domain" description="ABC transporter" evidence="13">
    <location>
        <begin position="1082"/>
        <end position="1322"/>
    </location>
</feature>
<feature type="transmembrane region" description="Helical" evidence="12">
    <location>
        <begin position="214"/>
        <end position="232"/>
    </location>
</feature>
<dbReference type="FunFam" id="3.40.50.300:FF:000302">
    <property type="entry name" value="ATP-binding cassette subfamily B member 5"/>
    <property type="match status" value="1"/>
</dbReference>
<evidence type="ECO:0000259" key="13">
    <source>
        <dbReference type="PROSITE" id="PS50893"/>
    </source>
</evidence>
<dbReference type="SUPFAM" id="SSF52540">
    <property type="entry name" value="P-loop containing nucleoside triphosphate hydrolases"/>
    <property type="match status" value="2"/>
</dbReference>
<keyword evidence="7" id="KW-0547">Nucleotide-binding</keyword>
<dbReference type="EMBL" id="ML119651">
    <property type="protein sequence ID" value="RPA85941.1"/>
    <property type="molecule type" value="Genomic_DNA"/>
</dbReference>
<evidence type="ECO:0000256" key="6">
    <source>
        <dbReference type="ARBA" id="ARBA00022737"/>
    </source>
</evidence>
<evidence type="ECO:0000256" key="1">
    <source>
        <dbReference type="ARBA" id="ARBA00004141"/>
    </source>
</evidence>
<dbReference type="GO" id="GO:0005743">
    <property type="term" value="C:mitochondrial inner membrane"/>
    <property type="evidence" value="ECO:0007669"/>
    <property type="project" value="TreeGrafter"/>
</dbReference>
<dbReference type="STRING" id="1160509.A0A3N4IP04"/>
<dbReference type="PROSITE" id="PS00211">
    <property type="entry name" value="ABC_TRANSPORTER_1"/>
    <property type="match status" value="2"/>
</dbReference>
<feature type="domain" description="ABC transmembrane type-1" evidence="14">
    <location>
        <begin position="758"/>
        <end position="1047"/>
    </location>
</feature>
<feature type="transmembrane region" description="Helical" evidence="12">
    <location>
        <begin position="904"/>
        <end position="925"/>
    </location>
</feature>
<keyword evidence="6" id="KW-0677">Repeat</keyword>
<feature type="region of interest" description="Disordered" evidence="11">
    <location>
        <begin position="709"/>
        <end position="730"/>
    </location>
</feature>
<evidence type="ECO:0000256" key="2">
    <source>
        <dbReference type="ARBA" id="ARBA00007577"/>
    </source>
</evidence>
<dbReference type="InterPro" id="IPR003439">
    <property type="entry name" value="ABC_transporter-like_ATP-bd"/>
</dbReference>
<dbReference type="InterPro" id="IPR036640">
    <property type="entry name" value="ABC1_TM_sf"/>
</dbReference>
<dbReference type="GO" id="GO:0015421">
    <property type="term" value="F:ABC-type oligopeptide transporter activity"/>
    <property type="evidence" value="ECO:0007669"/>
    <property type="project" value="TreeGrafter"/>
</dbReference>
<feature type="transmembrane region" description="Helical" evidence="12">
    <location>
        <begin position="352"/>
        <end position="372"/>
    </location>
</feature>
<feature type="transmembrane region" description="Helical" evidence="12">
    <location>
        <begin position="1021"/>
        <end position="1042"/>
    </location>
</feature>
<evidence type="ECO:0000256" key="4">
    <source>
        <dbReference type="ARBA" id="ARBA00022475"/>
    </source>
</evidence>
<dbReference type="FunFam" id="3.40.50.300:FF:000251">
    <property type="entry name" value="ABC transporter B family member 19"/>
    <property type="match status" value="1"/>
</dbReference>
<keyword evidence="5 12" id="KW-0812">Transmembrane</keyword>
<dbReference type="InterPro" id="IPR011527">
    <property type="entry name" value="ABC1_TM_dom"/>
</dbReference>
<feature type="domain" description="ABC transmembrane type-1" evidence="14">
    <location>
        <begin position="91"/>
        <end position="381"/>
    </location>
</feature>
<evidence type="ECO:0000256" key="8">
    <source>
        <dbReference type="ARBA" id="ARBA00022840"/>
    </source>
</evidence>
<dbReference type="Proteomes" id="UP000275078">
    <property type="component" value="Unassembled WGS sequence"/>
</dbReference>
<evidence type="ECO:0000256" key="11">
    <source>
        <dbReference type="SAM" id="MobiDB-lite"/>
    </source>
</evidence>
<proteinExistence type="inferred from homology"/>
<accession>A0A3N4IP04</accession>
<name>A0A3N4IP04_ASCIM</name>
<dbReference type="FunFam" id="1.20.1560.10:FF:000102">
    <property type="entry name" value="ABC multidrug transporter Mdr1"/>
    <property type="match status" value="1"/>
</dbReference>
<feature type="transmembrane region" description="Helical" evidence="12">
    <location>
        <begin position="878"/>
        <end position="898"/>
    </location>
</feature>
<dbReference type="CDD" id="cd18578">
    <property type="entry name" value="ABC_6TM_Pgp_ABCB1_D2_like"/>
    <property type="match status" value="1"/>
</dbReference>
<organism evidence="15 16">
    <name type="scientific">Ascobolus immersus RN42</name>
    <dbReference type="NCBI Taxonomy" id="1160509"/>
    <lineage>
        <taxon>Eukaryota</taxon>
        <taxon>Fungi</taxon>
        <taxon>Dikarya</taxon>
        <taxon>Ascomycota</taxon>
        <taxon>Pezizomycotina</taxon>
        <taxon>Pezizomycetes</taxon>
        <taxon>Pezizales</taxon>
        <taxon>Ascobolaceae</taxon>
        <taxon>Ascobolus</taxon>
    </lineage>
</organism>
<comment type="subcellular location">
    <subcellularLocation>
        <location evidence="1">Membrane</location>
        <topology evidence="1">Multi-pass membrane protein</topology>
    </subcellularLocation>
</comment>
<dbReference type="SUPFAM" id="SSF90123">
    <property type="entry name" value="ABC transporter transmembrane region"/>
    <property type="match status" value="2"/>
</dbReference>
<keyword evidence="4" id="KW-1003">Cell membrane</keyword>
<evidence type="ECO:0000259" key="14">
    <source>
        <dbReference type="PROSITE" id="PS50929"/>
    </source>
</evidence>
<protein>
    <submittedName>
        <fullName evidence="15">Multidrug resistance protein MDR</fullName>
    </submittedName>
</protein>
<evidence type="ECO:0000313" key="16">
    <source>
        <dbReference type="Proteomes" id="UP000275078"/>
    </source>
</evidence>
<dbReference type="InterPro" id="IPR039421">
    <property type="entry name" value="Type_1_exporter"/>
</dbReference>
<comment type="similarity">
    <text evidence="2">Belongs to the ABC transporter superfamily. ABCB family. Multidrug resistance exporter (TC 3.A.1.201) subfamily.</text>
</comment>